<keyword evidence="2 5" id="KW-0732">Signal</keyword>
<evidence type="ECO:0000256" key="2">
    <source>
        <dbReference type="ARBA" id="ARBA00022729"/>
    </source>
</evidence>
<evidence type="ECO:0000256" key="1">
    <source>
        <dbReference type="ARBA" id="ARBA00010980"/>
    </source>
</evidence>
<reference evidence="7" key="2">
    <citation type="submission" date="2023-05" db="EMBL/GenBank/DDBJ databases">
        <authorList>
            <consortium name="Lawrence Berkeley National Laboratory"/>
            <person name="Steindorff A."/>
            <person name="Hensen N."/>
            <person name="Bonometti L."/>
            <person name="Westerberg I."/>
            <person name="Brannstrom I.O."/>
            <person name="Guillou S."/>
            <person name="Cros-Aarteil S."/>
            <person name="Calhoun S."/>
            <person name="Haridas S."/>
            <person name="Kuo A."/>
            <person name="Mondo S."/>
            <person name="Pangilinan J."/>
            <person name="Riley R."/>
            <person name="Labutti K."/>
            <person name="Andreopoulos B."/>
            <person name="Lipzen A."/>
            <person name="Chen C."/>
            <person name="Yanf M."/>
            <person name="Daum C."/>
            <person name="Ng V."/>
            <person name="Clum A."/>
            <person name="Ohm R."/>
            <person name="Martin F."/>
            <person name="Silar P."/>
            <person name="Natvig D."/>
            <person name="Lalanne C."/>
            <person name="Gautier V."/>
            <person name="Ament-Velasquez S.L."/>
            <person name="Kruys A."/>
            <person name="Hutchinson M.I."/>
            <person name="Powell A.J."/>
            <person name="Barry K."/>
            <person name="Miller A.N."/>
            <person name="Grigoriev I.V."/>
            <person name="Debuchy R."/>
            <person name="Gladieux P."/>
            <person name="Thoren M.H."/>
            <person name="Johannesson H."/>
        </authorList>
    </citation>
    <scope>NUCLEOTIDE SEQUENCE</scope>
    <source>
        <strain evidence="7">CBS 892.96</strain>
    </source>
</reference>
<keyword evidence="8" id="KW-1185">Reference proteome</keyword>
<dbReference type="PANTHER" id="PTHR31683">
    <property type="entry name" value="PECTATE LYASE 18-RELATED"/>
    <property type="match status" value="1"/>
</dbReference>
<reference evidence="7" key="1">
    <citation type="journal article" date="2023" name="Mol. Phylogenet. Evol.">
        <title>Genome-scale phylogeny and comparative genomics of the fungal order Sordariales.</title>
        <authorList>
            <person name="Hensen N."/>
            <person name="Bonometti L."/>
            <person name="Westerberg I."/>
            <person name="Brannstrom I.O."/>
            <person name="Guillou S."/>
            <person name="Cros-Aarteil S."/>
            <person name="Calhoun S."/>
            <person name="Haridas S."/>
            <person name="Kuo A."/>
            <person name="Mondo S."/>
            <person name="Pangilinan J."/>
            <person name="Riley R."/>
            <person name="LaButti K."/>
            <person name="Andreopoulos B."/>
            <person name="Lipzen A."/>
            <person name="Chen C."/>
            <person name="Yan M."/>
            <person name="Daum C."/>
            <person name="Ng V."/>
            <person name="Clum A."/>
            <person name="Steindorff A."/>
            <person name="Ohm R.A."/>
            <person name="Martin F."/>
            <person name="Silar P."/>
            <person name="Natvig D.O."/>
            <person name="Lalanne C."/>
            <person name="Gautier V."/>
            <person name="Ament-Velasquez S.L."/>
            <person name="Kruys A."/>
            <person name="Hutchinson M.I."/>
            <person name="Powell A.J."/>
            <person name="Barry K."/>
            <person name="Miller A.N."/>
            <person name="Grigoriev I.V."/>
            <person name="Debuchy R."/>
            <person name="Gladieux P."/>
            <person name="Hiltunen Thoren M."/>
            <person name="Johannesson H."/>
        </authorList>
    </citation>
    <scope>NUCLEOTIDE SEQUENCE</scope>
    <source>
        <strain evidence="7">CBS 892.96</strain>
    </source>
</reference>
<dbReference type="GO" id="GO:0030570">
    <property type="term" value="F:pectate lyase activity"/>
    <property type="evidence" value="ECO:0007669"/>
    <property type="project" value="InterPro"/>
</dbReference>
<comment type="subcellular location">
    <subcellularLocation>
        <location evidence="4">Secreted</location>
    </subcellularLocation>
</comment>
<comment type="caution">
    <text evidence="7">The sequence shown here is derived from an EMBL/GenBank/DDBJ whole genome shotgun (WGS) entry which is preliminary data.</text>
</comment>
<dbReference type="InterPro" id="IPR012334">
    <property type="entry name" value="Pectin_lyas_fold"/>
</dbReference>
<evidence type="ECO:0000256" key="3">
    <source>
        <dbReference type="ARBA" id="ARBA00023239"/>
    </source>
</evidence>
<dbReference type="SMART" id="SM00656">
    <property type="entry name" value="Amb_all"/>
    <property type="match status" value="1"/>
</dbReference>
<evidence type="ECO:0000256" key="4">
    <source>
        <dbReference type="RuleBase" id="RU361173"/>
    </source>
</evidence>
<comment type="similarity">
    <text evidence="1 4">Belongs to the polysaccharide lyase 1 family.</text>
</comment>
<keyword evidence="4" id="KW-0119">Carbohydrate metabolism</keyword>
<dbReference type="SUPFAM" id="SSF51126">
    <property type="entry name" value="Pectin lyase-like"/>
    <property type="match status" value="1"/>
</dbReference>
<dbReference type="GO" id="GO:0000272">
    <property type="term" value="P:polysaccharide catabolic process"/>
    <property type="evidence" value="ECO:0007669"/>
    <property type="project" value="UniProtKB-KW"/>
</dbReference>
<dbReference type="Proteomes" id="UP001302321">
    <property type="component" value="Unassembled WGS sequence"/>
</dbReference>
<accession>A0AAN7A7M5</accession>
<proteinExistence type="inferred from homology"/>
<evidence type="ECO:0000259" key="6">
    <source>
        <dbReference type="SMART" id="SM00656"/>
    </source>
</evidence>
<organism evidence="7 8">
    <name type="scientific">Triangularia setosa</name>
    <dbReference type="NCBI Taxonomy" id="2587417"/>
    <lineage>
        <taxon>Eukaryota</taxon>
        <taxon>Fungi</taxon>
        <taxon>Dikarya</taxon>
        <taxon>Ascomycota</taxon>
        <taxon>Pezizomycotina</taxon>
        <taxon>Sordariomycetes</taxon>
        <taxon>Sordariomycetidae</taxon>
        <taxon>Sordariales</taxon>
        <taxon>Podosporaceae</taxon>
        <taxon>Triangularia</taxon>
    </lineage>
</organism>
<dbReference type="PANTHER" id="PTHR31683:SF18">
    <property type="entry name" value="PECTATE LYASE 21-RELATED"/>
    <property type="match status" value="1"/>
</dbReference>
<feature type="chain" id="PRO_5042957430" evidence="5">
    <location>
        <begin position="18"/>
        <end position="387"/>
    </location>
</feature>
<name>A0AAN7A7M5_9PEZI</name>
<dbReference type="EMBL" id="MU866175">
    <property type="protein sequence ID" value="KAK4177083.1"/>
    <property type="molecule type" value="Genomic_DNA"/>
</dbReference>
<dbReference type="Pfam" id="PF00544">
    <property type="entry name" value="Pectate_lyase_4"/>
    <property type="match status" value="1"/>
</dbReference>
<feature type="domain" description="Pectate lyase" evidence="6">
    <location>
        <begin position="52"/>
        <end position="267"/>
    </location>
</feature>
<dbReference type="GO" id="GO:0005576">
    <property type="term" value="C:extracellular region"/>
    <property type="evidence" value="ECO:0007669"/>
    <property type="project" value="UniProtKB-SubCell"/>
</dbReference>
<sequence>MKLSGLTISLAAVLATASPTFHRRQQPLKHANSTDVANIGFAALNGGTTGGLGANVTTVTTLAELTAAVSETNPLPAIVFVKGAITGATKVRVGSNKSIIGLPGSSLRGIGLLIRRQKNVIIRNIVSSHVIASLAEDAVKIDSSSNIWIDHCEFFSALVADKDYYDGLVDASHGSDFITVSHTYFHDHWKTTLVGHSDSNVAQDSGKLRITYANNHFRNINSRAPLIRFGTAHIFNNLYESIGSAINTRMSAQVLVESNYFLNVTTAITSRDSKEVGYARLEDNVLGGATSNAPVGSLTKQMIPYGYTLLGSGKVVGTVPGQAGASPSQAGADTDSLTDDHFDDKHRGYNCFAYEHARTDYNHFGGDGYFICNRISYEQLSSAYNYT</sequence>
<dbReference type="InterPro" id="IPR045032">
    <property type="entry name" value="PEL"/>
</dbReference>
<dbReference type="AlphaFoldDB" id="A0AAN7A7M5"/>
<gene>
    <name evidence="7" type="ORF">QBC36DRAFT_345723</name>
</gene>
<evidence type="ECO:0000256" key="5">
    <source>
        <dbReference type="SAM" id="SignalP"/>
    </source>
</evidence>
<feature type="signal peptide" evidence="5">
    <location>
        <begin position="1"/>
        <end position="17"/>
    </location>
</feature>
<keyword evidence="4" id="KW-0964">Secreted</keyword>
<dbReference type="Gene3D" id="2.160.20.10">
    <property type="entry name" value="Single-stranded right-handed beta-helix, Pectin lyase-like"/>
    <property type="match status" value="1"/>
</dbReference>
<evidence type="ECO:0000313" key="7">
    <source>
        <dbReference type="EMBL" id="KAK4177083.1"/>
    </source>
</evidence>
<keyword evidence="3 4" id="KW-0456">Lyase</keyword>
<keyword evidence="4" id="KW-0624">Polysaccharide degradation</keyword>
<dbReference type="InterPro" id="IPR011050">
    <property type="entry name" value="Pectin_lyase_fold/virulence"/>
</dbReference>
<protein>
    <submittedName>
        <fullName evidence="7">Pectin lyase fold/virulence factor</fullName>
    </submittedName>
</protein>
<evidence type="ECO:0000313" key="8">
    <source>
        <dbReference type="Proteomes" id="UP001302321"/>
    </source>
</evidence>
<dbReference type="InterPro" id="IPR002022">
    <property type="entry name" value="Pec_lyase"/>
</dbReference>